<evidence type="ECO:0000313" key="1">
    <source>
        <dbReference type="EMBL" id="GAB1296579.1"/>
    </source>
</evidence>
<protein>
    <submittedName>
        <fullName evidence="1">Protein SLFN14</fullName>
    </submittedName>
</protein>
<dbReference type="Proteomes" id="UP001623349">
    <property type="component" value="Unassembled WGS sequence"/>
</dbReference>
<comment type="caution">
    <text evidence="1">The sequence shown here is derived from an EMBL/GenBank/DDBJ whole genome shotgun (WGS) entry which is preliminary data.</text>
</comment>
<sequence length="73" mass="7826">MASGTTEVAFNSTADVCADGVILDSVEQFSGMVRNIVFGLSPESVHSEGVHKLCFASRAVKHLYLLYGGRTTF</sequence>
<organism evidence="1 2">
    <name type="scientific">Apodemus speciosus</name>
    <name type="common">Large Japanese field mouse</name>
    <dbReference type="NCBI Taxonomy" id="105296"/>
    <lineage>
        <taxon>Eukaryota</taxon>
        <taxon>Metazoa</taxon>
        <taxon>Chordata</taxon>
        <taxon>Craniata</taxon>
        <taxon>Vertebrata</taxon>
        <taxon>Euteleostomi</taxon>
        <taxon>Mammalia</taxon>
        <taxon>Eutheria</taxon>
        <taxon>Euarchontoglires</taxon>
        <taxon>Glires</taxon>
        <taxon>Rodentia</taxon>
        <taxon>Myomorpha</taxon>
        <taxon>Muroidea</taxon>
        <taxon>Muridae</taxon>
        <taxon>Murinae</taxon>
        <taxon>Apodemus</taxon>
    </lineage>
</organism>
<evidence type="ECO:0000313" key="2">
    <source>
        <dbReference type="Proteomes" id="UP001623349"/>
    </source>
</evidence>
<accession>A0ABQ0FBG3</accession>
<name>A0ABQ0FBG3_APOSI</name>
<keyword evidence="2" id="KW-1185">Reference proteome</keyword>
<proteinExistence type="predicted"/>
<dbReference type="EMBL" id="BAAFST010000011">
    <property type="protein sequence ID" value="GAB1296579.1"/>
    <property type="molecule type" value="Genomic_DNA"/>
</dbReference>
<reference evidence="1 2" key="1">
    <citation type="submission" date="2024-08" db="EMBL/GenBank/DDBJ databases">
        <title>The draft genome of Apodemus speciosus.</title>
        <authorList>
            <person name="Nabeshima K."/>
            <person name="Suzuki S."/>
            <person name="Onuma M."/>
        </authorList>
    </citation>
    <scope>NUCLEOTIDE SEQUENCE [LARGE SCALE GENOMIC DNA]</scope>
    <source>
        <strain evidence="1">IB14-021</strain>
    </source>
</reference>
<gene>
    <name evidence="1" type="ORF">APTSU1_001181400</name>
</gene>